<dbReference type="EMBL" id="GBXM01045975">
    <property type="protein sequence ID" value="JAH62602.1"/>
    <property type="molecule type" value="Transcribed_RNA"/>
</dbReference>
<protein>
    <submittedName>
        <fullName evidence="1">Uncharacterized protein</fullName>
    </submittedName>
</protein>
<evidence type="ECO:0000313" key="1">
    <source>
        <dbReference type="EMBL" id="JAH62602.1"/>
    </source>
</evidence>
<reference evidence="1" key="2">
    <citation type="journal article" date="2015" name="Fish Shellfish Immunol.">
        <title>Early steps in the European eel (Anguilla anguilla)-Vibrio vulnificus interaction in the gills: Role of the RtxA13 toxin.</title>
        <authorList>
            <person name="Callol A."/>
            <person name="Pajuelo D."/>
            <person name="Ebbesson L."/>
            <person name="Teles M."/>
            <person name="MacKenzie S."/>
            <person name="Amaro C."/>
        </authorList>
    </citation>
    <scope>NUCLEOTIDE SEQUENCE</scope>
</reference>
<reference evidence="1" key="1">
    <citation type="submission" date="2014-11" db="EMBL/GenBank/DDBJ databases">
        <authorList>
            <person name="Amaro Gonzalez C."/>
        </authorList>
    </citation>
    <scope>NUCLEOTIDE SEQUENCE</scope>
</reference>
<accession>A0A0E9UA34</accession>
<sequence length="18" mass="2109">MQSCYQTELAHVVSLTLW</sequence>
<dbReference type="AlphaFoldDB" id="A0A0E9UA34"/>
<proteinExistence type="predicted"/>
<organism evidence="1">
    <name type="scientific">Anguilla anguilla</name>
    <name type="common">European freshwater eel</name>
    <name type="synonym">Muraena anguilla</name>
    <dbReference type="NCBI Taxonomy" id="7936"/>
    <lineage>
        <taxon>Eukaryota</taxon>
        <taxon>Metazoa</taxon>
        <taxon>Chordata</taxon>
        <taxon>Craniata</taxon>
        <taxon>Vertebrata</taxon>
        <taxon>Euteleostomi</taxon>
        <taxon>Actinopterygii</taxon>
        <taxon>Neopterygii</taxon>
        <taxon>Teleostei</taxon>
        <taxon>Anguilliformes</taxon>
        <taxon>Anguillidae</taxon>
        <taxon>Anguilla</taxon>
    </lineage>
</organism>
<name>A0A0E9UA34_ANGAN</name>